<dbReference type="AlphaFoldDB" id="A0A835Z142"/>
<proteinExistence type="predicted"/>
<evidence type="ECO:0000256" key="1">
    <source>
        <dbReference type="SAM" id="Phobius"/>
    </source>
</evidence>
<keyword evidence="1" id="KW-0472">Membrane</keyword>
<gene>
    <name evidence="2" type="ORF">JKP88DRAFT_220155</name>
</gene>
<evidence type="ECO:0000313" key="2">
    <source>
        <dbReference type="EMBL" id="KAG5183727.1"/>
    </source>
</evidence>
<organism evidence="2 3">
    <name type="scientific">Tribonema minus</name>
    <dbReference type="NCBI Taxonomy" id="303371"/>
    <lineage>
        <taxon>Eukaryota</taxon>
        <taxon>Sar</taxon>
        <taxon>Stramenopiles</taxon>
        <taxon>Ochrophyta</taxon>
        <taxon>PX clade</taxon>
        <taxon>Xanthophyceae</taxon>
        <taxon>Tribonematales</taxon>
        <taxon>Tribonemataceae</taxon>
        <taxon>Tribonema</taxon>
    </lineage>
</organism>
<feature type="transmembrane region" description="Helical" evidence="1">
    <location>
        <begin position="21"/>
        <end position="42"/>
    </location>
</feature>
<feature type="transmembrane region" description="Helical" evidence="1">
    <location>
        <begin position="48"/>
        <end position="68"/>
    </location>
</feature>
<keyword evidence="3" id="KW-1185">Reference proteome</keyword>
<evidence type="ECO:0000313" key="3">
    <source>
        <dbReference type="Proteomes" id="UP000664859"/>
    </source>
</evidence>
<reference evidence="2" key="1">
    <citation type="submission" date="2021-02" db="EMBL/GenBank/DDBJ databases">
        <title>First Annotated Genome of the Yellow-green Alga Tribonema minus.</title>
        <authorList>
            <person name="Mahan K.M."/>
        </authorList>
    </citation>
    <scope>NUCLEOTIDE SEQUENCE</scope>
    <source>
        <strain evidence="2">UTEX B ZZ1240</strain>
    </source>
</reference>
<keyword evidence="1" id="KW-0812">Transmembrane</keyword>
<sequence>MSPCRPGTMQFVPTGITYCSRCSASISFALMLCIGSFCWWFLASTIIVISLVVTFLALRLHLLAIACLGSQARTAATAVAIDAIAFTILTPLPL</sequence>
<accession>A0A835Z142</accession>
<comment type="caution">
    <text evidence="2">The sequence shown here is derived from an EMBL/GenBank/DDBJ whole genome shotgun (WGS) entry which is preliminary data.</text>
</comment>
<dbReference type="EMBL" id="JAFCMP010000190">
    <property type="protein sequence ID" value="KAG5183727.1"/>
    <property type="molecule type" value="Genomic_DNA"/>
</dbReference>
<keyword evidence="1" id="KW-1133">Transmembrane helix</keyword>
<protein>
    <submittedName>
        <fullName evidence="2">Uncharacterized protein</fullName>
    </submittedName>
</protein>
<name>A0A835Z142_9STRA</name>
<dbReference type="Proteomes" id="UP000664859">
    <property type="component" value="Unassembled WGS sequence"/>
</dbReference>